<dbReference type="RefSeq" id="XP_025496871.1">
    <property type="nucleotide sequence ID" value="XM_025641277.1"/>
</dbReference>
<organism evidence="1 2">
    <name type="scientific">Aspergillus uvarum CBS 121591</name>
    <dbReference type="NCBI Taxonomy" id="1448315"/>
    <lineage>
        <taxon>Eukaryota</taxon>
        <taxon>Fungi</taxon>
        <taxon>Dikarya</taxon>
        <taxon>Ascomycota</taxon>
        <taxon>Pezizomycotina</taxon>
        <taxon>Eurotiomycetes</taxon>
        <taxon>Eurotiomycetidae</taxon>
        <taxon>Eurotiales</taxon>
        <taxon>Aspergillaceae</taxon>
        <taxon>Aspergillus</taxon>
        <taxon>Aspergillus subgen. Circumdati</taxon>
    </lineage>
</organism>
<dbReference type="AlphaFoldDB" id="A0A319CR61"/>
<dbReference type="VEuPathDB" id="FungiDB:BO82DRAFT_50469"/>
<evidence type="ECO:0000313" key="1">
    <source>
        <dbReference type="EMBL" id="PYH86671.1"/>
    </source>
</evidence>
<dbReference type="EMBL" id="KZ821675">
    <property type="protein sequence ID" value="PYH86671.1"/>
    <property type="molecule type" value="Genomic_DNA"/>
</dbReference>
<keyword evidence="2" id="KW-1185">Reference proteome</keyword>
<dbReference type="GeneID" id="37144019"/>
<reference evidence="1 2" key="1">
    <citation type="submission" date="2016-12" db="EMBL/GenBank/DDBJ databases">
        <title>The genomes of Aspergillus section Nigri reveals drivers in fungal speciation.</title>
        <authorList>
            <consortium name="DOE Joint Genome Institute"/>
            <person name="Vesth T.C."/>
            <person name="Nybo J."/>
            <person name="Theobald S."/>
            <person name="Brandl J."/>
            <person name="Frisvad J.C."/>
            <person name="Nielsen K.F."/>
            <person name="Lyhne E.K."/>
            <person name="Kogle M.E."/>
            <person name="Kuo A."/>
            <person name="Riley R."/>
            <person name="Clum A."/>
            <person name="Nolan M."/>
            <person name="Lipzen A."/>
            <person name="Salamov A."/>
            <person name="Henrissat B."/>
            <person name="Wiebenga A."/>
            <person name="De Vries R.P."/>
            <person name="Grigoriev I.V."/>
            <person name="Mortensen U.H."/>
            <person name="Andersen M.R."/>
            <person name="Baker S.E."/>
        </authorList>
    </citation>
    <scope>NUCLEOTIDE SEQUENCE [LARGE SCALE GENOMIC DNA]</scope>
    <source>
        <strain evidence="1 2">CBS 121591</strain>
    </source>
</reference>
<accession>A0A319CR61</accession>
<evidence type="ECO:0000313" key="2">
    <source>
        <dbReference type="Proteomes" id="UP000248340"/>
    </source>
</evidence>
<sequence>MTSTQVTSSTSLFPIFGNSFAQVTSDRYIVSSQISLSCSPAQTEATTHDQSSHIFLLPLCSSAPSAVFAWLVEIALQLQIFHSSQWEYIHAQIGKRKKVLAGFLRASTVAAL</sequence>
<name>A0A319CR61_9EURO</name>
<proteinExistence type="predicted"/>
<gene>
    <name evidence="1" type="ORF">BO82DRAFT_50469</name>
</gene>
<protein>
    <submittedName>
        <fullName evidence="1">Uncharacterized protein</fullName>
    </submittedName>
</protein>
<dbReference type="Proteomes" id="UP000248340">
    <property type="component" value="Unassembled WGS sequence"/>
</dbReference>